<reference evidence="8 9" key="1">
    <citation type="submission" date="2013-03" db="EMBL/GenBank/DDBJ databases">
        <title>The Genome Sequence of Capronia epimyces CBS 606.96.</title>
        <authorList>
            <consortium name="The Broad Institute Genomics Platform"/>
            <person name="Cuomo C."/>
            <person name="de Hoog S."/>
            <person name="Gorbushina A."/>
            <person name="Walker B."/>
            <person name="Young S.K."/>
            <person name="Zeng Q."/>
            <person name="Gargeya S."/>
            <person name="Fitzgerald M."/>
            <person name="Haas B."/>
            <person name="Abouelleil A."/>
            <person name="Allen A.W."/>
            <person name="Alvarado L."/>
            <person name="Arachchi H.M."/>
            <person name="Berlin A.M."/>
            <person name="Chapman S.B."/>
            <person name="Gainer-Dewar J."/>
            <person name="Goldberg J."/>
            <person name="Griggs A."/>
            <person name="Gujja S."/>
            <person name="Hansen M."/>
            <person name="Howarth C."/>
            <person name="Imamovic A."/>
            <person name="Ireland A."/>
            <person name="Larimer J."/>
            <person name="McCowan C."/>
            <person name="Murphy C."/>
            <person name="Pearson M."/>
            <person name="Poon T.W."/>
            <person name="Priest M."/>
            <person name="Roberts A."/>
            <person name="Saif S."/>
            <person name="Shea T."/>
            <person name="Sisk P."/>
            <person name="Sykes S."/>
            <person name="Wortman J."/>
            <person name="Nusbaum C."/>
            <person name="Birren B."/>
        </authorList>
    </citation>
    <scope>NUCLEOTIDE SEQUENCE [LARGE SCALE GENOMIC DNA]</scope>
    <source>
        <strain evidence="8 9">CBS 606.96</strain>
    </source>
</reference>
<sequence>MPKRWSLAAGSSPNTDKANQGLSLILTVIVSLTPSASPNSQEVVAPGTGTGCLPPHEEIIEACQKFTNCYFQVGFLPKLLFMERLEKDATCINQFLLLCILGVSARFTPSLLRRYGGPAKATRFFVAQAEKMVPTEIYKPTLDTLQGFILLGSAEWACEDRDRSLIHLGVASTMAGMLRLHREETYRLPDDAKPEDVINAEMARRTLWVMGMQSNLFSGNKSPVPFSLQDMTALLPCEENEFAFGLTPAARAALPGSQAAIDHPELVNCPTRSLFASLIQAHSLWGRVARRACLDEPKLKCGTISLWDGTSEYSQLLTALNQWEANLPAGHKWSEWYLRMYQRENLDLAYVSIFMALRLSNIVLRRTHLESIKAAMLSADGTGPPIFWENVSQELFTNVLSLWAVIKAYLSNRPAAQGFPPLLAFSVYLCGSSATHLWKCPPLCPRLALEAESVVHWSLRILVELEVAWPMATRWHQALQRTAAGLAPLDIPGEVALPKAPRSGFPAVVFDKQNWEFGLTSNIDGSALAPAAGSGSVVSKTTHAHAHAPVPMSTGGEEEALPTIFHQSQSRAHRDNNNNNNSSSNPSDLSGGGGTFSLMQPDYGAPAPFEDFQAELASYFQGDVQRGIPVDWNIYKN</sequence>
<dbReference type="InterPro" id="IPR050815">
    <property type="entry name" value="TF_fung"/>
</dbReference>
<dbReference type="Pfam" id="PF04082">
    <property type="entry name" value="Fungal_trans"/>
    <property type="match status" value="1"/>
</dbReference>
<accession>W9YAJ9</accession>
<evidence type="ECO:0000256" key="6">
    <source>
        <dbReference type="SAM" id="MobiDB-lite"/>
    </source>
</evidence>
<dbReference type="GO" id="GO:0003677">
    <property type="term" value="F:DNA binding"/>
    <property type="evidence" value="ECO:0007669"/>
    <property type="project" value="InterPro"/>
</dbReference>
<name>W9YAJ9_9EURO</name>
<dbReference type="InterPro" id="IPR007219">
    <property type="entry name" value="XnlR_reg_dom"/>
</dbReference>
<dbReference type="eggNOG" id="ENOG502SK5F">
    <property type="taxonomic scope" value="Eukaryota"/>
</dbReference>
<protein>
    <recommendedName>
        <fullName evidence="7">Xylanolytic transcriptional activator regulatory domain-containing protein</fullName>
    </recommendedName>
</protein>
<proteinExistence type="predicted"/>
<dbReference type="GO" id="GO:0008270">
    <property type="term" value="F:zinc ion binding"/>
    <property type="evidence" value="ECO:0007669"/>
    <property type="project" value="InterPro"/>
</dbReference>
<dbReference type="PANTHER" id="PTHR47338">
    <property type="entry name" value="ZN(II)2CYS6 TRANSCRIPTION FACTOR (EUROFUNG)-RELATED"/>
    <property type="match status" value="1"/>
</dbReference>
<evidence type="ECO:0000256" key="2">
    <source>
        <dbReference type="ARBA" id="ARBA00022723"/>
    </source>
</evidence>
<dbReference type="GeneID" id="19167764"/>
<evidence type="ECO:0000256" key="5">
    <source>
        <dbReference type="ARBA" id="ARBA00023242"/>
    </source>
</evidence>
<evidence type="ECO:0000256" key="1">
    <source>
        <dbReference type="ARBA" id="ARBA00004123"/>
    </source>
</evidence>
<keyword evidence="2" id="KW-0479">Metal-binding</keyword>
<feature type="domain" description="Xylanolytic transcriptional activator regulatory" evidence="7">
    <location>
        <begin position="66"/>
        <end position="242"/>
    </location>
</feature>
<dbReference type="GO" id="GO:0000981">
    <property type="term" value="F:DNA-binding transcription factor activity, RNA polymerase II-specific"/>
    <property type="evidence" value="ECO:0007669"/>
    <property type="project" value="InterPro"/>
</dbReference>
<evidence type="ECO:0000259" key="7">
    <source>
        <dbReference type="Pfam" id="PF04082"/>
    </source>
</evidence>
<dbReference type="CDD" id="cd12148">
    <property type="entry name" value="fungal_TF_MHR"/>
    <property type="match status" value="1"/>
</dbReference>
<dbReference type="HOGENOM" id="CLU_429588_0_0_1"/>
<dbReference type="GO" id="GO:0006351">
    <property type="term" value="P:DNA-templated transcription"/>
    <property type="evidence" value="ECO:0007669"/>
    <property type="project" value="InterPro"/>
</dbReference>
<evidence type="ECO:0000256" key="3">
    <source>
        <dbReference type="ARBA" id="ARBA00023015"/>
    </source>
</evidence>
<dbReference type="PANTHER" id="PTHR47338:SF5">
    <property type="entry name" value="ZN(II)2CYS6 TRANSCRIPTION FACTOR (EUROFUNG)"/>
    <property type="match status" value="1"/>
</dbReference>
<gene>
    <name evidence="8" type="ORF">A1O3_03638</name>
</gene>
<dbReference type="Proteomes" id="UP000019478">
    <property type="component" value="Unassembled WGS sequence"/>
</dbReference>
<dbReference type="AlphaFoldDB" id="W9YAJ9"/>
<keyword evidence="3" id="KW-0805">Transcription regulation</keyword>
<dbReference type="OrthoDB" id="4121103at2759"/>
<keyword evidence="5" id="KW-0539">Nucleus</keyword>
<feature type="region of interest" description="Disordered" evidence="6">
    <location>
        <begin position="568"/>
        <end position="604"/>
    </location>
</feature>
<comment type="subcellular location">
    <subcellularLocation>
        <location evidence="1">Nucleus</location>
    </subcellularLocation>
</comment>
<organism evidence="8 9">
    <name type="scientific">Capronia epimyces CBS 606.96</name>
    <dbReference type="NCBI Taxonomy" id="1182542"/>
    <lineage>
        <taxon>Eukaryota</taxon>
        <taxon>Fungi</taxon>
        <taxon>Dikarya</taxon>
        <taxon>Ascomycota</taxon>
        <taxon>Pezizomycotina</taxon>
        <taxon>Eurotiomycetes</taxon>
        <taxon>Chaetothyriomycetidae</taxon>
        <taxon>Chaetothyriales</taxon>
        <taxon>Herpotrichiellaceae</taxon>
        <taxon>Capronia</taxon>
    </lineage>
</organism>
<evidence type="ECO:0000256" key="4">
    <source>
        <dbReference type="ARBA" id="ARBA00023163"/>
    </source>
</evidence>
<dbReference type="RefSeq" id="XP_007731964.1">
    <property type="nucleotide sequence ID" value="XM_007733774.1"/>
</dbReference>
<dbReference type="GO" id="GO:0005634">
    <property type="term" value="C:nucleus"/>
    <property type="evidence" value="ECO:0007669"/>
    <property type="project" value="UniProtKB-SubCell"/>
</dbReference>
<comment type="caution">
    <text evidence="8">The sequence shown here is derived from an EMBL/GenBank/DDBJ whole genome shotgun (WGS) entry which is preliminary data.</text>
</comment>
<evidence type="ECO:0000313" key="8">
    <source>
        <dbReference type="EMBL" id="EXJ86685.1"/>
    </source>
</evidence>
<dbReference type="EMBL" id="AMGY01000003">
    <property type="protein sequence ID" value="EXJ86685.1"/>
    <property type="molecule type" value="Genomic_DNA"/>
</dbReference>
<evidence type="ECO:0000313" key="9">
    <source>
        <dbReference type="Proteomes" id="UP000019478"/>
    </source>
</evidence>
<dbReference type="STRING" id="1182542.W9YAJ9"/>
<keyword evidence="9" id="KW-1185">Reference proteome</keyword>
<keyword evidence="4" id="KW-0804">Transcription</keyword>